<dbReference type="PANTHER" id="PTHR46670">
    <property type="entry name" value="ENDO/EXONUCLEASE/PHOSPHATASE DOMAIN-CONTAINING PROTEIN"/>
    <property type="match status" value="1"/>
</dbReference>
<protein>
    <submittedName>
        <fullName evidence="1">Uncharacterized protein</fullName>
    </submittedName>
</protein>
<comment type="caution">
    <text evidence="1">The sequence shown here is derived from an EMBL/GenBank/DDBJ whole genome shotgun (WGS) entry which is preliminary data.</text>
</comment>
<dbReference type="PANTHER" id="PTHR46670:SF3">
    <property type="entry name" value="ENDONUCLEASE_EXONUCLEASE_PHOSPHATASE DOMAIN-CONTAINING PROTEIN"/>
    <property type="match status" value="1"/>
</dbReference>
<evidence type="ECO:0000313" key="1">
    <source>
        <dbReference type="EMBL" id="KAF7711935.1"/>
    </source>
</evidence>
<sequence>KPRSKYTRSRNNLIEVKTEKCQINKHQKVLKFGLLNIRSLAPKALIINEMITENNLDALCLTETWIKPGDYMGLNESTPSGYVYKHEPRQTGRGGGVGTIYTASLNVSQMLGFSFKSFEVLVLKVVLSDIHSKLALVTVYRPPGPSLIFFKSLLVFYQIS</sequence>
<keyword evidence="2" id="KW-1185">Reference proteome</keyword>
<gene>
    <name evidence="1" type="ORF">HF521_000946</name>
</gene>
<dbReference type="AlphaFoldDB" id="A0A8T0BYA4"/>
<dbReference type="Proteomes" id="UP000606274">
    <property type="component" value="Unassembled WGS sequence"/>
</dbReference>
<name>A0A8T0BYA4_SILME</name>
<evidence type="ECO:0000313" key="2">
    <source>
        <dbReference type="Proteomes" id="UP000606274"/>
    </source>
</evidence>
<dbReference type="Gene3D" id="3.60.10.10">
    <property type="entry name" value="Endonuclease/exonuclease/phosphatase"/>
    <property type="match status" value="1"/>
</dbReference>
<dbReference type="InterPro" id="IPR036691">
    <property type="entry name" value="Endo/exonu/phosph_ase_sf"/>
</dbReference>
<dbReference type="SUPFAM" id="SSF56219">
    <property type="entry name" value="DNase I-like"/>
    <property type="match status" value="1"/>
</dbReference>
<proteinExistence type="predicted"/>
<dbReference type="EMBL" id="JABFDY010000001">
    <property type="protein sequence ID" value="KAF7711935.1"/>
    <property type="molecule type" value="Genomic_DNA"/>
</dbReference>
<feature type="non-terminal residue" evidence="1">
    <location>
        <position position="1"/>
    </location>
</feature>
<reference evidence="1" key="1">
    <citation type="submission" date="2020-08" db="EMBL/GenBank/DDBJ databases">
        <title>Chromosome-level assembly of Southern catfish (Silurus meridionalis) provides insights into visual adaptation to the nocturnal and benthic lifestyles.</title>
        <authorList>
            <person name="Zhang Y."/>
            <person name="Wang D."/>
            <person name="Peng Z."/>
        </authorList>
    </citation>
    <scope>NUCLEOTIDE SEQUENCE</scope>
    <source>
        <strain evidence="1">SWU-2019-XX</strain>
        <tissue evidence="1">Muscle</tissue>
    </source>
</reference>
<accession>A0A8T0BYA4</accession>
<organism evidence="1 2">
    <name type="scientific">Silurus meridionalis</name>
    <name type="common">Southern catfish</name>
    <name type="synonym">Silurus soldatovi meridionalis</name>
    <dbReference type="NCBI Taxonomy" id="175797"/>
    <lineage>
        <taxon>Eukaryota</taxon>
        <taxon>Metazoa</taxon>
        <taxon>Chordata</taxon>
        <taxon>Craniata</taxon>
        <taxon>Vertebrata</taxon>
        <taxon>Euteleostomi</taxon>
        <taxon>Actinopterygii</taxon>
        <taxon>Neopterygii</taxon>
        <taxon>Teleostei</taxon>
        <taxon>Ostariophysi</taxon>
        <taxon>Siluriformes</taxon>
        <taxon>Siluridae</taxon>
        <taxon>Silurus</taxon>
    </lineage>
</organism>